<name>A0AAD6KB95_9ROSI</name>
<organism evidence="1 2">
    <name type="scientific">Salix udensis</name>
    <dbReference type="NCBI Taxonomy" id="889485"/>
    <lineage>
        <taxon>Eukaryota</taxon>
        <taxon>Viridiplantae</taxon>
        <taxon>Streptophyta</taxon>
        <taxon>Embryophyta</taxon>
        <taxon>Tracheophyta</taxon>
        <taxon>Spermatophyta</taxon>
        <taxon>Magnoliopsida</taxon>
        <taxon>eudicotyledons</taxon>
        <taxon>Gunneridae</taxon>
        <taxon>Pentapetalae</taxon>
        <taxon>rosids</taxon>
        <taxon>fabids</taxon>
        <taxon>Malpighiales</taxon>
        <taxon>Salicaceae</taxon>
        <taxon>Saliceae</taxon>
        <taxon>Salix</taxon>
    </lineage>
</organism>
<accession>A0AAD6KB95</accession>
<dbReference type="AlphaFoldDB" id="A0AAD6KB95"/>
<comment type="caution">
    <text evidence="1">The sequence shown here is derived from an EMBL/GenBank/DDBJ whole genome shotgun (WGS) entry which is preliminary data.</text>
</comment>
<reference evidence="1 2" key="1">
    <citation type="journal article" date="2023" name="Int. J. Mol. Sci.">
        <title>De Novo Assembly and Annotation of 11 Diverse Shrub Willow (Salix) Genomes Reveals Novel Gene Organization in Sex-Linked Regions.</title>
        <authorList>
            <person name="Hyden B."/>
            <person name="Feng K."/>
            <person name="Yates T.B."/>
            <person name="Jawdy S."/>
            <person name="Cereghino C."/>
            <person name="Smart L.B."/>
            <person name="Muchero W."/>
        </authorList>
    </citation>
    <scope>NUCLEOTIDE SEQUENCE [LARGE SCALE GENOMIC DNA]</scope>
    <source>
        <tissue evidence="1">Shoot tip</tissue>
    </source>
</reference>
<sequence length="44" mass="5038">MRNNQGGSTLAGFSQIAPKQLPLPQSNHCLWIFLYQIYRNSSEK</sequence>
<evidence type="ECO:0000313" key="2">
    <source>
        <dbReference type="Proteomes" id="UP001162972"/>
    </source>
</evidence>
<evidence type="ECO:0000313" key="1">
    <source>
        <dbReference type="EMBL" id="KAJ6419550.1"/>
    </source>
</evidence>
<keyword evidence="2" id="KW-1185">Reference proteome</keyword>
<proteinExistence type="predicted"/>
<dbReference type="Proteomes" id="UP001162972">
    <property type="component" value="Chromosome 7"/>
</dbReference>
<gene>
    <name evidence="1" type="ORF">OIU84_029619</name>
</gene>
<protein>
    <submittedName>
        <fullName evidence="1">Uncharacterized protein</fullName>
    </submittedName>
</protein>
<dbReference type="EMBL" id="JAPFFJ010000009">
    <property type="protein sequence ID" value="KAJ6419550.1"/>
    <property type="molecule type" value="Genomic_DNA"/>
</dbReference>